<feature type="domain" description="FAM86 N-terminal" evidence="3">
    <location>
        <begin position="20"/>
        <end position="56"/>
    </location>
</feature>
<dbReference type="InterPro" id="IPR029426">
    <property type="entry name" value="FAM86_N"/>
</dbReference>
<dbReference type="Proteomes" id="UP000193642">
    <property type="component" value="Unassembled WGS sequence"/>
</dbReference>
<protein>
    <recommendedName>
        <fullName evidence="3">FAM86 N-terminal domain-containing protein</fullName>
    </recommendedName>
</protein>
<comment type="similarity">
    <text evidence="1">Belongs to the class I-like SAM-binding methyltransferase superfamily. EEF2KMT family.</text>
</comment>
<dbReference type="GO" id="GO:0016740">
    <property type="term" value="F:transferase activity"/>
    <property type="evidence" value="ECO:0007669"/>
    <property type="project" value="UniProtKB-KW"/>
</dbReference>
<proteinExistence type="inferred from homology"/>
<dbReference type="InterPro" id="IPR029063">
    <property type="entry name" value="SAM-dependent_MTases_sf"/>
</dbReference>
<reference evidence="4 5" key="1">
    <citation type="submission" date="2016-07" db="EMBL/GenBank/DDBJ databases">
        <title>Pervasive Adenine N6-methylation of Active Genes in Fungi.</title>
        <authorList>
            <consortium name="DOE Joint Genome Institute"/>
            <person name="Mondo S.J."/>
            <person name="Dannebaum R.O."/>
            <person name="Kuo R.C."/>
            <person name="Labutti K."/>
            <person name="Haridas S."/>
            <person name="Kuo A."/>
            <person name="Salamov A."/>
            <person name="Ahrendt S.R."/>
            <person name="Lipzen A."/>
            <person name="Sullivan W."/>
            <person name="Andreopoulos W.B."/>
            <person name="Clum A."/>
            <person name="Lindquist E."/>
            <person name="Daum C."/>
            <person name="Ramamoorthy G.K."/>
            <person name="Gryganskyi A."/>
            <person name="Culley D."/>
            <person name="Magnuson J.K."/>
            <person name="James T.Y."/>
            <person name="O'Malley M.A."/>
            <person name="Stajich J.E."/>
            <person name="Spatafora J.W."/>
            <person name="Visel A."/>
            <person name="Grigoriev I.V."/>
        </authorList>
    </citation>
    <scope>NUCLEOTIDE SEQUENCE [LARGE SCALE GENOMIC DNA]</scope>
    <source>
        <strain evidence="4 5">JEL800</strain>
    </source>
</reference>
<dbReference type="PANTHER" id="PTHR14614">
    <property type="entry name" value="HEPATOCELLULAR CARCINOMA-ASSOCIATED ANTIGEN"/>
    <property type="match status" value="1"/>
</dbReference>
<dbReference type="Gene3D" id="3.40.50.150">
    <property type="entry name" value="Vaccinia Virus protein VP39"/>
    <property type="match status" value="1"/>
</dbReference>
<keyword evidence="2" id="KW-0808">Transferase</keyword>
<dbReference type="EMBL" id="MCGO01000006">
    <property type="protein sequence ID" value="ORY50834.1"/>
    <property type="molecule type" value="Genomic_DNA"/>
</dbReference>
<evidence type="ECO:0000259" key="3">
    <source>
        <dbReference type="Pfam" id="PF14904"/>
    </source>
</evidence>
<dbReference type="InterPro" id="IPR019410">
    <property type="entry name" value="Methyltransf_16"/>
</dbReference>
<evidence type="ECO:0000256" key="2">
    <source>
        <dbReference type="ARBA" id="ARBA00022679"/>
    </source>
</evidence>
<dbReference type="OrthoDB" id="194386at2759"/>
<evidence type="ECO:0000313" key="5">
    <source>
        <dbReference type="Proteomes" id="UP000193642"/>
    </source>
</evidence>
<comment type="caution">
    <text evidence="4">The sequence shown here is derived from an EMBL/GenBank/DDBJ whole genome shotgun (WGS) entry which is preliminary data.</text>
</comment>
<dbReference type="AlphaFoldDB" id="A0A1Y2CVJ0"/>
<evidence type="ECO:0000256" key="1">
    <source>
        <dbReference type="ARBA" id="ARBA00005511"/>
    </source>
</evidence>
<sequence length="281" mass="30867">MRHFDFSGPLMDRLTSSAQISVLSATVQHPLAVAFPPPQRYITLFLKQLIARIEGQRILAGEEEDEELGVCIDDLLETFMACMTTGNNETDSMSYRSYSMTVTLKMTWPAALKLVSHLISAKQLMKPKKVLELGCGVGLAGIACGVLGLASSIEFTDVDPTVLATVSKNCAINFGESGESKFVETKVSALDWEAISDSALKDRVTESSADLIIASDVAYDPVIVAPFVRVLNAFLRRETKETDRVEALQNGLEFDLLEVPDLGLFYFDEPGRIDLMRIYAV</sequence>
<gene>
    <name evidence="4" type="ORF">BCR33DRAFT_712812</name>
</gene>
<dbReference type="SUPFAM" id="SSF53335">
    <property type="entry name" value="S-adenosyl-L-methionine-dependent methyltransferases"/>
    <property type="match status" value="1"/>
</dbReference>
<name>A0A1Y2CVJ0_9FUNG</name>
<dbReference type="STRING" id="329046.A0A1Y2CVJ0"/>
<accession>A0A1Y2CVJ0</accession>
<dbReference type="Pfam" id="PF10294">
    <property type="entry name" value="Methyltransf_16"/>
    <property type="match status" value="1"/>
</dbReference>
<dbReference type="Pfam" id="PF14904">
    <property type="entry name" value="FAM86"/>
    <property type="match status" value="1"/>
</dbReference>
<keyword evidence="5" id="KW-1185">Reference proteome</keyword>
<evidence type="ECO:0000313" key="4">
    <source>
        <dbReference type="EMBL" id="ORY50834.1"/>
    </source>
</evidence>
<organism evidence="4 5">
    <name type="scientific">Rhizoclosmatium globosum</name>
    <dbReference type="NCBI Taxonomy" id="329046"/>
    <lineage>
        <taxon>Eukaryota</taxon>
        <taxon>Fungi</taxon>
        <taxon>Fungi incertae sedis</taxon>
        <taxon>Chytridiomycota</taxon>
        <taxon>Chytridiomycota incertae sedis</taxon>
        <taxon>Chytridiomycetes</taxon>
        <taxon>Chytridiales</taxon>
        <taxon>Chytriomycetaceae</taxon>
        <taxon>Rhizoclosmatium</taxon>
    </lineage>
</organism>